<dbReference type="EMBL" id="WVTI01000006">
    <property type="protein sequence ID" value="MXS26215.1"/>
    <property type="molecule type" value="Genomic_DNA"/>
</dbReference>
<dbReference type="Proteomes" id="UP001183682">
    <property type="component" value="Unassembled WGS sequence"/>
</dbReference>
<dbReference type="EMBL" id="CP050485">
    <property type="protein sequence ID" value="QOG27917.1"/>
    <property type="molecule type" value="Genomic_DNA"/>
</dbReference>
<dbReference type="Gene3D" id="2.40.50.480">
    <property type="match status" value="1"/>
</dbReference>
<dbReference type="EMBL" id="JARPZN010000001">
    <property type="protein sequence ID" value="MDT2688813.1"/>
    <property type="molecule type" value="Genomic_DNA"/>
</dbReference>
<evidence type="ECO:0000313" key="5">
    <source>
        <dbReference type="Proteomes" id="UP000439965"/>
    </source>
</evidence>
<evidence type="ECO:0000313" key="1">
    <source>
        <dbReference type="EMBL" id="MBA0974125.1"/>
    </source>
</evidence>
<dbReference type="Pfam" id="PF06486">
    <property type="entry name" value="DUF1093"/>
    <property type="match status" value="1"/>
</dbReference>
<dbReference type="Proteomes" id="UP000516696">
    <property type="component" value="Chromosome"/>
</dbReference>
<proteinExistence type="predicted"/>
<reference evidence="3 5" key="1">
    <citation type="submission" date="2019-04" db="EMBL/GenBank/DDBJ databases">
        <title>Step-wise assembly of the neonatal virome modulated by breast feeding.</title>
        <authorList>
            <person name="Liang G."/>
            <person name="Bushman F."/>
        </authorList>
    </citation>
    <scope>NUCLEOTIDE SEQUENCE [LARGE SCALE GENOMIC DNA]</scope>
    <source>
        <strain evidence="3 5">E3404</strain>
    </source>
</reference>
<dbReference type="Proteomes" id="UP000439965">
    <property type="component" value="Unassembled WGS sequence"/>
</dbReference>
<protein>
    <submittedName>
        <fullName evidence="3">YxeA family protein</fullName>
    </submittedName>
</protein>
<dbReference type="Proteomes" id="UP000571857">
    <property type="component" value="Unassembled WGS sequence"/>
</dbReference>
<dbReference type="PANTHER" id="PTHR36433:SF2">
    <property type="entry name" value="YXEA FAMILY PROTEIN"/>
    <property type="match status" value="1"/>
</dbReference>
<dbReference type="GeneID" id="93224713"/>
<dbReference type="InterPro" id="IPR036166">
    <property type="entry name" value="YxeA-like_sf"/>
</dbReference>
<evidence type="ECO:0000313" key="7">
    <source>
        <dbReference type="Proteomes" id="UP000571857"/>
    </source>
</evidence>
<dbReference type="EMBL" id="JABXJK010000078">
    <property type="protein sequence ID" value="MBA0974125.1"/>
    <property type="molecule type" value="Genomic_DNA"/>
</dbReference>
<dbReference type="NCBIfam" id="TIGR01655">
    <property type="entry name" value="yxeA_fam"/>
    <property type="match status" value="1"/>
</dbReference>
<reference evidence="2" key="4">
    <citation type="submission" date="2023-03" db="EMBL/GenBank/DDBJ databases">
        <authorList>
            <person name="Shen W."/>
            <person name="Cai J."/>
        </authorList>
    </citation>
    <scope>NUCLEOTIDE SEQUENCE</scope>
    <source>
        <strain evidence="2">K69-2</strain>
    </source>
</reference>
<gene>
    <name evidence="4" type="ORF">EGM181_11920</name>
    <name evidence="3" type="ORF">GTI89_09105</name>
    <name evidence="1" type="ORF">HWH42_16260</name>
    <name evidence="2" type="ORF">P7E30_01165</name>
</gene>
<dbReference type="PANTHER" id="PTHR36433">
    <property type="entry name" value="HYPOTHETICAL CYTOSOLIC PROTEIN"/>
    <property type="match status" value="1"/>
</dbReference>
<organism evidence="3 5">
    <name type="scientific">Enterococcus gallinarum</name>
    <dbReference type="NCBI Taxonomy" id="1353"/>
    <lineage>
        <taxon>Bacteria</taxon>
        <taxon>Bacillati</taxon>
        <taxon>Bacillota</taxon>
        <taxon>Bacilli</taxon>
        <taxon>Lactobacillales</taxon>
        <taxon>Enterococcaceae</taxon>
        <taxon>Enterococcus</taxon>
    </lineage>
</organism>
<evidence type="ECO:0000313" key="3">
    <source>
        <dbReference type="EMBL" id="MXS26215.1"/>
    </source>
</evidence>
<evidence type="ECO:0000313" key="2">
    <source>
        <dbReference type="EMBL" id="MDT2688813.1"/>
    </source>
</evidence>
<dbReference type="SUPFAM" id="SSF159121">
    <property type="entry name" value="BC4932-like"/>
    <property type="match status" value="1"/>
</dbReference>
<accession>A0A366U7S0</accession>
<reference evidence="1 7" key="3">
    <citation type="submission" date="2020-06" db="EMBL/GenBank/DDBJ databases">
        <title>Crossreactivity between MHC class I-restricted antigens from cancer cells and an enterococcal bacteriophage.</title>
        <authorList>
            <person name="Fluckiger A."/>
            <person name="Daillere R."/>
            <person name="Sassi M."/>
            <person name="Cattoir V."/>
            <person name="Kroemer G."/>
            <person name="Zitvogel L."/>
        </authorList>
    </citation>
    <scope>NUCLEOTIDE SEQUENCE [LARGE SCALE GENOMIC DNA]</scope>
    <source>
        <strain evidence="1 7">EG4</strain>
    </source>
</reference>
<name>A0A366U7S0_ENTGA</name>
<reference evidence="4 6" key="2">
    <citation type="submission" date="2020-03" db="EMBL/GenBank/DDBJ databases">
        <title>Characterization of ganglioside-mimicking enterococci.</title>
        <authorList>
            <person name="Patry R.T."/>
            <person name="Nothaft H."/>
            <person name="Bridger R."/>
            <person name="Shajahan A."/>
            <person name="Huynh S."/>
            <person name="Sanchez S."/>
            <person name="Azadi P."/>
            <person name="Cooper K."/>
            <person name="Miller W.G."/>
            <person name="Parker C.T."/>
            <person name="Wells L."/>
            <person name="Szymanski C.M."/>
        </authorList>
    </citation>
    <scope>NUCLEOTIDE SEQUENCE [LARGE SCALE GENOMIC DNA]</scope>
    <source>
        <strain evidence="4 6">EGM181</strain>
    </source>
</reference>
<evidence type="ECO:0000313" key="4">
    <source>
        <dbReference type="EMBL" id="QOG27917.1"/>
    </source>
</evidence>
<sequence>MKKFWIGLGILIIVLFAGLQIAEKVIMGGQSYYVQITTDGEKIETEDDRGNQVIEYKYELPGYDKDAKKKNLEFLGMKDRPLKKDAYLKITWNQNKGVTSYEEVQKNAIPEKALKQLESER</sequence>
<dbReference type="AlphaFoldDB" id="A0A366U7S0"/>
<evidence type="ECO:0000313" key="6">
    <source>
        <dbReference type="Proteomes" id="UP000516696"/>
    </source>
</evidence>
<dbReference type="InterPro" id="IPR006542">
    <property type="entry name" value="DUF1093"/>
</dbReference>
<dbReference type="RefSeq" id="WP_003126104.1">
    <property type="nucleotide sequence ID" value="NZ_BTSN01000001.1"/>
</dbReference>